<dbReference type="EMBL" id="LFZN01000005">
    <property type="protein sequence ID" value="KXT06626.1"/>
    <property type="molecule type" value="Genomic_DNA"/>
</dbReference>
<dbReference type="PANTHER" id="PTHR37574">
    <property type="entry name" value="LIPASE B"/>
    <property type="match status" value="1"/>
</dbReference>
<gene>
    <name evidence="1" type="ORF">AC578_8475</name>
</gene>
<proteinExistence type="predicted"/>
<reference evidence="1 2" key="1">
    <citation type="submission" date="2015-07" db="EMBL/GenBank/DDBJ databases">
        <title>Comparative genomics of the Sigatoka disease complex on banana suggests a link between parallel evolutionary changes in Pseudocercospora fijiensis and Pseudocercospora eumusae and increased virulence on the banana host.</title>
        <authorList>
            <person name="Chang T.-C."/>
            <person name="Salvucci A."/>
            <person name="Crous P.W."/>
            <person name="Stergiopoulos I."/>
        </authorList>
    </citation>
    <scope>NUCLEOTIDE SEQUENCE [LARGE SCALE GENOMIC DNA]</scope>
    <source>
        <strain evidence="1 2">CBS 114824</strain>
    </source>
</reference>
<dbReference type="Proteomes" id="UP000070133">
    <property type="component" value="Unassembled WGS sequence"/>
</dbReference>
<evidence type="ECO:0000313" key="2">
    <source>
        <dbReference type="Proteomes" id="UP000070133"/>
    </source>
</evidence>
<dbReference type="InterPro" id="IPR029058">
    <property type="entry name" value="AB_hydrolase_fold"/>
</dbReference>
<sequence>MCSSSGRYADLSNSRRFSRKGTLFALQPTLFRGSKCFSSLESGQLEGMHELKHNRTRHVHAYLTINVVPCSNLSRLLHRRSSCLSIFTHFLTILSFKMSPIEILVLLLSVHALASPFVRRSAPAFAFDGDAPFTVDSDTLASSLTCPYGNPTSSSPPVLLVHGTATTGAESWGDGYVPALKANGYTACYVTIPNRSMGDMQINAEYVAYNLHYIATLSGGLQTAVIAHSQGNPNTQWALQFWPSTRNVTRAFVALSADFSGIDVLGSDTLFHDICESGVCQAALWQQAAGSEYYKALHAANFKSQVPTTSIWTQFDGVVAPFSENAQLPGATVLSVQNLCPLRPTTHVTMTISSAAYALALDALDNGGIANLSRVKRNAFGICLRVTAKGMRVSIASDLQNSLVELVDGFLLATPMLKSEPTLAPYAQQQVVD</sequence>
<accession>A0A139HW25</accession>
<dbReference type="STRING" id="321146.A0A139HW25"/>
<dbReference type="EMBL" id="LFZN01000005">
    <property type="protein sequence ID" value="KXT06627.1"/>
    <property type="molecule type" value="Genomic_DNA"/>
</dbReference>
<keyword evidence="2" id="KW-1185">Reference proteome</keyword>
<dbReference type="InterPro" id="IPR053228">
    <property type="entry name" value="Stereospecific_Lipase"/>
</dbReference>
<evidence type="ECO:0008006" key="3">
    <source>
        <dbReference type="Google" id="ProtNLM"/>
    </source>
</evidence>
<comment type="caution">
    <text evidence="1">The sequence shown here is derived from an EMBL/GenBank/DDBJ whole genome shotgun (WGS) entry which is preliminary data.</text>
</comment>
<dbReference type="OrthoDB" id="4605274at2759"/>
<name>A0A139HW25_9PEZI</name>
<protein>
    <recommendedName>
        <fullName evidence="3">AB hydrolase-1 domain-containing protein</fullName>
    </recommendedName>
</protein>
<dbReference type="SUPFAM" id="SSF53474">
    <property type="entry name" value="alpha/beta-Hydrolases"/>
    <property type="match status" value="1"/>
</dbReference>
<organism evidence="1 2">
    <name type="scientific">Pseudocercospora eumusae</name>
    <dbReference type="NCBI Taxonomy" id="321146"/>
    <lineage>
        <taxon>Eukaryota</taxon>
        <taxon>Fungi</taxon>
        <taxon>Dikarya</taxon>
        <taxon>Ascomycota</taxon>
        <taxon>Pezizomycotina</taxon>
        <taxon>Dothideomycetes</taxon>
        <taxon>Dothideomycetidae</taxon>
        <taxon>Mycosphaerellales</taxon>
        <taxon>Mycosphaerellaceae</taxon>
        <taxon>Pseudocercospora</taxon>
    </lineage>
</organism>
<dbReference type="AlphaFoldDB" id="A0A139HW25"/>
<evidence type="ECO:0000313" key="1">
    <source>
        <dbReference type="EMBL" id="KXT06627.1"/>
    </source>
</evidence>
<dbReference type="Gene3D" id="3.40.50.1820">
    <property type="entry name" value="alpha/beta hydrolase"/>
    <property type="match status" value="1"/>
</dbReference>
<dbReference type="PANTHER" id="PTHR37574:SF1">
    <property type="entry name" value="LIPASE B"/>
    <property type="match status" value="1"/>
</dbReference>